<keyword evidence="2" id="KW-0472">Membrane</keyword>
<comment type="caution">
    <text evidence="4">The sequence shown here is derived from an EMBL/GenBank/DDBJ whole genome shotgun (WGS) entry which is preliminary data.</text>
</comment>
<feature type="domain" description="Helix-hairpin-helix DNA-binding motif class 1" evidence="3">
    <location>
        <begin position="236"/>
        <end position="255"/>
    </location>
</feature>
<accession>A0ABV6A7Y3</accession>
<evidence type="ECO:0000256" key="2">
    <source>
        <dbReference type="SAM" id="Phobius"/>
    </source>
</evidence>
<dbReference type="PANTHER" id="PTHR21180:SF32">
    <property type="entry name" value="ENDONUCLEASE_EXONUCLEASE_PHOSPHATASE FAMILY DOMAIN-CONTAINING PROTEIN 1"/>
    <property type="match status" value="1"/>
</dbReference>
<dbReference type="NCBIfam" id="TIGR00426">
    <property type="entry name" value="competence protein ComEA helix-hairpin-helix repeat region"/>
    <property type="match status" value="1"/>
</dbReference>
<dbReference type="SMART" id="SM00278">
    <property type="entry name" value="HhH1"/>
    <property type="match status" value="2"/>
</dbReference>
<feature type="transmembrane region" description="Helical" evidence="2">
    <location>
        <begin position="78"/>
        <end position="97"/>
    </location>
</feature>
<dbReference type="EMBL" id="JBHLZU010000033">
    <property type="protein sequence ID" value="MFB9909272.1"/>
    <property type="molecule type" value="Genomic_DNA"/>
</dbReference>
<feature type="region of interest" description="Disordered" evidence="1">
    <location>
        <begin position="29"/>
        <end position="51"/>
    </location>
</feature>
<dbReference type="InterPro" id="IPR003583">
    <property type="entry name" value="Hlx-hairpin-Hlx_DNA-bd_motif"/>
</dbReference>
<name>A0ABV6A7Y3_9PSEU</name>
<dbReference type="PANTHER" id="PTHR21180">
    <property type="entry name" value="ENDONUCLEASE/EXONUCLEASE/PHOSPHATASE FAMILY DOMAIN-CONTAINING PROTEIN 1"/>
    <property type="match status" value="1"/>
</dbReference>
<evidence type="ECO:0000313" key="5">
    <source>
        <dbReference type="Proteomes" id="UP001589693"/>
    </source>
</evidence>
<gene>
    <name evidence="4" type="ORF">ACFFQA_35500</name>
</gene>
<keyword evidence="2" id="KW-1133">Transmembrane helix</keyword>
<evidence type="ECO:0000313" key="4">
    <source>
        <dbReference type="EMBL" id="MFB9909272.1"/>
    </source>
</evidence>
<dbReference type="SUPFAM" id="SSF47781">
    <property type="entry name" value="RuvA domain 2-like"/>
    <property type="match status" value="1"/>
</dbReference>
<keyword evidence="5" id="KW-1185">Reference proteome</keyword>
<dbReference type="InterPro" id="IPR010994">
    <property type="entry name" value="RuvA_2-like"/>
</dbReference>
<keyword evidence="2" id="KW-0812">Transmembrane</keyword>
<proteinExistence type="predicted"/>
<dbReference type="Pfam" id="PF10531">
    <property type="entry name" value="SLBB"/>
    <property type="match status" value="1"/>
</dbReference>
<protein>
    <submittedName>
        <fullName evidence="4">ComEA family DNA-binding protein</fullName>
    </submittedName>
</protein>
<evidence type="ECO:0000256" key="1">
    <source>
        <dbReference type="SAM" id="MobiDB-lite"/>
    </source>
</evidence>
<dbReference type="Proteomes" id="UP001589693">
    <property type="component" value="Unassembled WGS sequence"/>
</dbReference>
<dbReference type="InterPro" id="IPR004509">
    <property type="entry name" value="Competence_ComEA_HhH"/>
</dbReference>
<dbReference type="InterPro" id="IPR019554">
    <property type="entry name" value="Soluble_ligand-bd"/>
</dbReference>
<evidence type="ECO:0000259" key="3">
    <source>
        <dbReference type="SMART" id="SM00278"/>
    </source>
</evidence>
<reference evidence="4 5" key="1">
    <citation type="submission" date="2024-09" db="EMBL/GenBank/DDBJ databases">
        <authorList>
            <person name="Sun Q."/>
            <person name="Mori K."/>
        </authorList>
    </citation>
    <scope>NUCLEOTIDE SEQUENCE [LARGE SCALE GENOMIC DNA]</scope>
    <source>
        <strain evidence="4 5">TBRC 7907</strain>
    </source>
</reference>
<sequence length="258" mass="26710">MTNTRTHPDHPAGLDRIRQDLKAKKRLAALSGPRSQDPDPPPGPVEFTDTGPTRVAVLLDRLLPEWLRRARLNPGRSGALALAAVAAFVALVAVLLWPSGVAAEPAPPMPAVPVAPHQKTSQLVVSVVGRVGKPGLVSLPEGARVADAVRAAGGALPDADPATVNLARKISDGEQVVVGAPAPATGDGEPSAGGNSKISLNTATAQQFDGLPGVGPVTAQRIVQWRTKNGRFSSVDQLREVDGIGSSRLAKLRDLVTL</sequence>
<dbReference type="Gene3D" id="1.10.150.280">
    <property type="entry name" value="AF1531-like domain"/>
    <property type="match status" value="1"/>
</dbReference>
<dbReference type="InterPro" id="IPR051675">
    <property type="entry name" value="Endo/Exo/Phosphatase_dom_1"/>
</dbReference>
<dbReference type="RefSeq" id="WP_377861999.1">
    <property type="nucleotide sequence ID" value="NZ_JBHLZU010000033.1"/>
</dbReference>
<organism evidence="4 5">
    <name type="scientific">Allokutzneria oryzae</name>
    <dbReference type="NCBI Taxonomy" id="1378989"/>
    <lineage>
        <taxon>Bacteria</taxon>
        <taxon>Bacillati</taxon>
        <taxon>Actinomycetota</taxon>
        <taxon>Actinomycetes</taxon>
        <taxon>Pseudonocardiales</taxon>
        <taxon>Pseudonocardiaceae</taxon>
        <taxon>Allokutzneria</taxon>
    </lineage>
</organism>
<dbReference type="Pfam" id="PF12836">
    <property type="entry name" value="HHH_3"/>
    <property type="match status" value="1"/>
</dbReference>
<feature type="domain" description="Helix-hairpin-helix DNA-binding motif class 1" evidence="3">
    <location>
        <begin position="206"/>
        <end position="225"/>
    </location>
</feature>
<dbReference type="GO" id="GO:0003677">
    <property type="term" value="F:DNA binding"/>
    <property type="evidence" value="ECO:0007669"/>
    <property type="project" value="UniProtKB-KW"/>
</dbReference>
<keyword evidence="4" id="KW-0238">DNA-binding</keyword>
<dbReference type="Gene3D" id="3.10.560.10">
    <property type="entry name" value="Outer membrane lipoprotein wza domain like"/>
    <property type="match status" value="1"/>
</dbReference>